<dbReference type="GO" id="GO:0004674">
    <property type="term" value="F:protein serine/threonine kinase activity"/>
    <property type="evidence" value="ECO:0007669"/>
    <property type="project" value="UniProtKB-KW"/>
</dbReference>
<reference evidence="2" key="1">
    <citation type="journal article" date="2019" name="MBio">
        <title>Virus Genomes from Deep Sea Sediments Expand the Ocean Megavirome and Support Independent Origins of Viral Gigantism.</title>
        <authorList>
            <person name="Backstrom D."/>
            <person name="Yutin N."/>
            <person name="Jorgensen S.L."/>
            <person name="Dharamshi J."/>
            <person name="Homa F."/>
            <person name="Zaremba-Niedwiedzka K."/>
            <person name="Spang A."/>
            <person name="Wolf Y.I."/>
            <person name="Koonin E.V."/>
            <person name="Ettema T.J."/>
        </authorList>
    </citation>
    <scope>NUCLEOTIDE SEQUENCE</scope>
</reference>
<keyword evidence="2" id="KW-0808">Transferase</keyword>
<dbReference type="SMART" id="SM00220">
    <property type="entry name" value="S_TKc"/>
    <property type="match status" value="1"/>
</dbReference>
<gene>
    <name evidence="2" type="ORF">LCMAC102_01270</name>
</gene>
<proteinExistence type="predicted"/>
<dbReference type="Pfam" id="PF00069">
    <property type="entry name" value="Pkinase"/>
    <property type="match status" value="1"/>
</dbReference>
<dbReference type="EMBL" id="MK500334">
    <property type="protein sequence ID" value="QBK86332.1"/>
    <property type="molecule type" value="Genomic_DNA"/>
</dbReference>
<evidence type="ECO:0000313" key="2">
    <source>
        <dbReference type="EMBL" id="QBK86332.1"/>
    </source>
</evidence>
<dbReference type="PANTHER" id="PTHR24347">
    <property type="entry name" value="SERINE/THREONINE-PROTEIN KINASE"/>
    <property type="match status" value="1"/>
</dbReference>
<dbReference type="SUPFAM" id="SSF56112">
    <property type="entry name" value="Protein kinase-like (PK-like)"/>
    <property type="match status" value="1"/>
</dbReference>
<dbReference type="GO" id="GO:0005524">
    <property type="term" value="F:ATP binding"/>
    <property type="evidence" value="ECO:0007669"/>
    <property type="project" value="InterPro"/>
</dbReference>
<feature type="domain" description="Protein kinase" evidence="1">
    <location>
        <begin position="21"/>
        <end position="273"/>
    </location>
</feature>
<dbReference type="InterPro" id="IPR011009">
    <property type="entry name" value="Kinase-like_dom_sf"/>
</dbReference>
<dbReference type="PROSITE" id="PS50011">
    <property type="entry name" value="PROTEIN_KINASE_DOM"/>
    <property type="match status" value="1"/>
</dbReference>
<sequence>MLSMLKKYVGLWYSENTTERYEYTRILGTGNNGPVKEYTDRKTGEVVAVKIIDLVRMKDSYQEDQVLEYIKGKHVCFLELKKTLIKDETITIITESVPGEELFDYIDKNKLLPLQHVKILFRQIVEAMKIAHDLKISHRDLKCENMKIFFDESGNPHIKILDWGMAVFLGSEPIHESSGSPNYVAPEVITKLPVVGLFNDVWSIGVILCILLTKQFPIELDKNIPDLFRNIRLYNVNYKIPGLTDGAVKLLRKIFVPHKKRITCTNMLEDEWLNSEELEMRYEL</sequence>
<accession>A0A481YSV9</accession>
<evidence type="ECO:0000259" key="1">
    <source>
        <dbReference type="PROSITE" id="PS50011"/>
    </source>
</evidence>
<keyword evidence="2" id="KW-0723">Serine/threonine-protein kinase</keyword>
<keyword evidence="2" id="KW-0418">Kinase</keyword>
<name>A0A481YSV9_9VIRU</name>
<protein>
    <submittedName>
        <fullName evidence="2">Putative serine/threonine protein kinase</fullName>
    </submittedName>
</protein>
<dbReference type="InterPro" id="IPR000719">
    <property type="entry name" value="Prot_kinase_dom"/>
</dbReference>
<organism evidence="2">
    <name type="scientific">Marseillevirus LCMAC102</name>
    <dbReference type="NCBI Taxonomy" id="2506603"/>
    <lineage>
        <taxon>Viruses</taxon>
        <taxon>Varidnaviria</taxon>
        <taxon>Bamfordvirae</taxon>
        <taxon>Nucleocytoviricota</taxon>
        <taxon>Megaviricetes</taxon>
        <taxon>Pimascovirales</taxon>
        <taxon>Pimascovirales incertae sedis</taxon>
        <taxon>Marseilleviridae</taxon>
    </lineage>
</organism>
<dbReference type="Gene3D" id="1.10.510.10">
    <property type="entry name" value="Transferase(Phosphotransferase) domain 1"/>
    <property type="match status" value="1"/>
</dbReference>